<dbReference type="STRING" id="1561998.A0A1I7UWW8"/>
<dbReference type="Pfam" id="PF24993">
    <property type="entry name" value="GNC1_N"/>
    <property type="match status" value="1"/>
</dbReference>
<evidence type="ECO:0000256" key="2">
    <source>
        <dbReference type="SAM" id="MobiDB-lite"/>
    </source>
</evidence>
<dbReference type="eggNOG" id="KOG1242">
    <property type="taxonomic scope" value="Eukaryota"/>
</dbReference>
<keyword evidence="5" id="KW-1185">Reference proteome</keyword>
<proteinExistence type="inferred from homology"/>
<dbReference type="InterPro" id="IPR056810">
    <property type="entry name" value="GNC1-like_N"/>
</dbReference>
<feature type="region of interest" description="Disordered" evidence="2">
    <location>
        <begin position="1"/>
        <end position="20"/>
    </location>
</feature>
<evidence type="ECO:0000313" key="5">
    <source>
        <dbReference type="Proteomes" id="UP000095282"/>
    </source>
</evidence>
<dbReference type="WBParaSite" id="Csp11.Scaffold630.g20151.t2">
    <property type="protein sequence ID" value="Csp11.Scaffold630.g20151.t2"/>
    <property type="gene ID" value="Csp11.Scaffold630.g20151"/>
</dbReference>
<evidence type="ECO:0000259" key="4">
    <source>
        <dbReference type="Pfam" id="PF24993"/>
    </source>
</evidence>
<feature type="compositionally biased region" description="Basic and acidic residues" evidence="2">
    <location>
        <begin position="1"/>
        <end position="17"/>
    </location>
</feature>
<reference evidence="6" key="1">
    <citation type="submission" date="2016-11" db="UniProtKB">
        <authorList>
            <consortium name="WormBaseParasite"/>
        </authorList>
    </citation>
    <scope>IDENTIFICATION</scope>
</reference>
<dbReference type="Proteomes" id="UP000095282">
    <property type="component" value="Unplaced"/>
</dbReference>
<protein>
    <submittedName>
        <fullName evidence="6">TOG domain-containing protein</fullName>
    </submittedName>
</protein>
<evidence type="ECO:0000313" key="6">
    <source>
        <dbReference type="WBParaSite" id="Csp11.Scaffold630.g20151.t2"/>
    </source>
</evidence>
<feature type="transmembrane region" description="Helical" evidence="3">
    <location>
        <begin position="970"/>
        <end position="994"/>
    </location>
</feature>
<evidence type="ECO:0000256" key="1">
    <source>
        <dbReference type="ARBA" id="ARBA00007366"/>
    </source>
</evidence>
<dbReference type="AlphaFoldDB" id="A0A1I7UWW8"/>
<evidence type="ECO:0000256" key="3">
    <source>
        <dbReference type="SAM" id="Phobius"/>
    </source>
</evidence>
<keyword evidence="3" id="KW-0472">Membrane</keyword>
<sequence>MTEEDTKNAEIEEKNENLSEEDALKEEIRRFSAVVSDPSLRAHGMVYTSLAKLLERVSQVPAPFVKGLVKMSVTSSIRLYGQPKSFQHVARLLEVLSKRDYQSTLKSLLSTIQSSLPCVSNLSESKSQAQIPTMKWLLTVLSKGNPQDLEENASDICGTLGIISYWMAGSEKSWKIFQKKFSRIQKPLEPIIASKIAEKPDLSLITVVGSSSDVFRSVYVDQITKQFLLGKLRPPQFLVDRATKFVEFLEEKPDFSENLLPNIKKGLLRSPEVAIFGIQGIVEHLKFPLDSCAQDILKSTVSQIQNADSAIREAAIAIAVALTRKSGLPVIQKTLNTLFDQFSAAKAPEVKISIMEGIGRVAGVVELKEDVDKLADEVIGKTAKADKEAHDGIIESQWNAAVEWSVRLSKPTAALTTAFKEASKLQPAVKYIGYRALADILERRSKTSLPDGIDVKPLLQELETGPKGELSSIGLALLILRTTKKGSIEHTKAWSRASHAEALLKEKPLSLTKWQEAVAWAKLVETVILDRPCVDKSAAPSYSTPALKSLSLLLFWPHWKVRQQASRSLLAILEVEKALFAEALADLIFSDTATGGIDQLLRRVPGCPTQDTWQVPGEWYVPTLKLLLTPKEPELDKLAIHTLLLASIQRLVEVDGSVWLRWVHEHRESKTWQASEVFRETAIGRVLQCSDRGVRNTALITLVALHDERLRTDLWKHVESNLKQLEVKDYGRVTETEMSIYKCPEGQLYNTRVLDFDEAAGIKGQKGASIQDQLAEIQLIRELAEKRRKEGKLSAKQKQVMDKELAAEKETRDVLKTLFETAEAKLDEARAMVMADSAGAFARSELLFDYCMPLTRSLLVAEQAARLFLAYRDACFEHSDDYLGTLFYHFFRENVEKGKTCVSLVRVYGQSEDLPKIRSEMCSYLNDTYHNSPFLYNFKFKSCERLFSNGCCSVCPECCDDCYIEDYNDYYVIGFVIIGLIVLFPCAFALEFYYANYLEE</sequence>
<organism evidence="5 6">
    <name type="scientific">Caenorhabditis tropicalis</name>
    <dbReference type="NCBI Taxonomy" id="1561998"/>
    <lineage>
        <taxon>Eukaryota</taxon>
        <taxon>Metazoa</taxon>
        <taxon>Ecdysozoa</taxon>
        <taxon>Nematoda</taxon>
        <taxon>Chromadorea</taxon>
        <taxon>Rhabditida</taxon>
        <taxon>Rhabditina</taxon>
        <taxon>Rhabditomorpha</taxon>
        <taxon>Rhabditoidea</taxon>
        <taxon>Rhabditidae</taxon>
        <taxon>Peloderinae</taxon>
        <taxon>Caenorhabditis</taxon>
    </lineage>
</organism>
<dbReference type="InterPro" id="IPR011989">
    <property type="entry name" value="ARM-like"/>
</dbReference>
<dbReference type="Gene3D" id="1.25.10.10">
    <property type="entry name" value="Leucine-rich Repeat Variant"/>
    <property type="match status" value="1"/>
</dbReference>
<dbReference type="SUPFAM" id="SSF48371">
    <property type="entry name" value="ARM repeat"/>
    <property type="match status" value="1"/>
</dbReference>
<dbReference type="InterPro" id="IPR016024">
    <property type="entry name" value="ARM-type_fold"/>
</dbReference>
<name>A0A1I7UWW8_9PELO</name>
<feature type="domain" description="Stalled ribosome sensor GCN1-like N-terminal" evidence="4">
    <location>
        <begin position="217"/>
        <end position="345"/>
    </location>
</feature>
<comment type="similarity">
    <text evidence="1">Belongs to the GCN1 family.</text>
</comment>
<keyword evidence="3" id="KW-1133">Transmembrane helix</keyword>
<keyword evidence="3" id="KW-0812">Transmembrane</keyword>
<accession>A0A1I7UWW8</accession>